<dbReference type="Gene3D" id="1.10.3230.30">
    <property type="entry name" value="Phage gp6-like head-tail connector protein"/>
    <property type="match status" value="1"/>
</dbReference>
<protein>
    <recommendedName>
        <fullName evidence="3">Phage gp6-like head-tail connector protein</fullName>
    </recommendedName>
</protein>
<dbReference type="InterPro" id="IPR006450">
    <property type="entry name" value="Phage_HK97_gp6-like"/>
</dbReference>
<dbReference type="KEGG" id="pap:PSPA7_5156"/>
<dbReference type="InterPro" id="IPR021146">
    <property type="entry name" value="Phage_gp6-like_head-tail"/>
</dbReference>
<dbReference type="CDD" id="cd08054">
    <property type="entry name" value="gp6"/>
    <property type="match status" value="1"/>
</dbReference>
<dbReference type="NCBIfam" id="TIGR01560">
    <property type="entry name" value="put_DNA_pack"/>
    <property type="match status" value="1"/>
</dbReference>
<evidence type="ECO:0000313" key="2">
    <source>
        <dbReference type="Proteomes" id="UP000001582"/>
    </source>
</evidence>
<evidence type="ECO:0008006" key="3">
    <source>
        <dbReference type="Google" id="ProtNLM"/>
    </source>
</evidence>
<dbReference type="Pfam" id="PF05135">
    <property type="entry name" value="Phage_connect_1"/>
    <property type="match status" value="1"/>
</dbReference>
<dbReference type="EMBL" id="CP000744">
    <property type="protein sequence ID" value="ABR85316.1"/>
    <property type="molecule type" value="Genomic_DNA"/>
</dbReference>
<name>A6VBQ7_PSEP7</name>
<proteinExistence type="predicted"/>
<dbReference type="Proteomes" id="UP000001582">
    <property type="component" value="Chromosome"/>
</dbReference>
<dbReference type="AlphaFoldDB" id="A6VBQ7"/>
<sequence>MTLEEAKEHLRVVHDLEDDLIQTYLDAALGHVQIYLGDDLPDPLPKPVEAAVLLLMADLYLNRERQVDRVLSENSAYALLLNPYRSMSVTE</sequence>
<organism evidence="1 2">
    <name type="scientific">Pseudomonas paraeruginosa (strain DSM 24068 / PA7)</name>
    <name type="common">Pseudomonas aeruginosa (strain PA7)</name>
    <dbReference type="NCBI Taxonomy" id="381754"/>
    <lineage>
        <taxon>Bacteria</taxon>
        <taxon>Pseudomonadati</taxon>
        <taxon>Pseudomonadota</taxon>
        <taxon>Gammaproteobacteria</taxon>
        <taxon>Pseudomonadales</taxon>
        <taxon>Pseudomonadaceae</taxon>
        <taxon>Pseudomonas</taxon>
        <taxon>Pseudomonas paraeruginosa</taxon>
    </lineage>
</organism>
<dbReference type="HOGENOM" id="CLU_085951_6_1_6"/>
<gene>
    <name evidence="1" type="ordered locus">PSPA7_5156</name>
</gene>
<accession>A6VBQ7</accession>
<reference evidence="1 2" key="1">
    <citation type="submission" date="2007-06" db="EMBL/GenBank/DDBJ databases">
        <authorList>
            <person name="Dodson R.J."/>
            <person name="Harkins D."/>
            <person name="Paulsen I.T."/>
        </authorList>
    </citation>
    <scope>NUCLEOTIDE SEQUENCE [LARGE SCALE GENOMIC DNA]</scope>
    <source>
        <strain evidence="1 2">PA7</strain>
    </source>
</reference>
<evidence type="ECO:0000313" key="1">
    <source>
        <dbReference type="EMBL" id="ABR85316.1"/>
    </source>
</evidence>
<dbReference type="RefSeq" id="WP_012077290.1">
    <property type="nucleotide sequence ID" value="NC_009656.1"/>
</dbReference>
<reference evidence="1 2" key="2">
    <citation type="journal article" date="2010" name="PLoS ONE">
        <title>Complete genome sequence of the multiresistant taxonomic outlier Pseudomonas aeruginosa PA7.</title>
        <authorList>
            <person name="Roy P.H."/>
            <person name="Tetu S.G."/>
            <person name="Larouche A."/>
            <person name="Elbourne L."/>
            <person name="Tremblay S."/>
            <person name="Ren Q."/>
            <person name="Dodson R."/>
            <person name="Harkins D."/>
            <person name="Shay R."/>
            <person name="Watkins K."/>
            <person name="Mahamoud Y."/>
            <person name="Paulsen I.T."/>
        </authorList>
    </citation>
    <scope>NUCLEOTIDE SEQUENCE [LARGE SCALE GENOMIC DNA]</scope>
    <source>
        <strain evidence="1 2">PA7</strain>
    </source>
</reference>